<feature type="region of interest" description="Disordered" evidence="1">
    <location>
        <begin position="1"/>
        <end position="264"/>
    </location>
</feature>
<sequence>MGITDVTNPLGPKRLASERGRDSPTSERKRQRREENSHGVSSYELSDSVQRRLPSRKTKAKSISYELLPDVSKESYSLSPPPDSSEDDYSNSGDDVNPFNERVAHTRGSGVVKFNDKIPPTNQRATSSSCLRDIQHDYNGDNDYIYSDASDDDNAPGGSPNGPTPQAENEHFRSSRLGQRRRTSRRVEPDNISHLGSTSNPRVTPTNTQSWRRQSTRSTGISYLRPLESDSRQAPTALHTPPQESQPENNRMTPASAPPHSTKKMQLQKLCEIAEDTRQFFGESDPLYQKVMDKVKEKQTEISKEFEVYLNRVRDTGDMELEAEIRNRGRQDGYSC</sequence>
<protein>
    <submittedName>
        <fullName evidence="2">Uncharacterized protein</fullName>
    </submittedName>
</protein>
<organism evidence="2 3">
    <name type="scientific">Aspergillus sclerotialis</name>
    <dbReference type="NCBI Taxonomy" id="2070753"/>
    <lineage>
        <taxon>Eukaryota</taxon>
        <taxon>Fungi</taxon>
        <taxon>Dikarya</taxon>
        <taxon>Ascomycota</taxon>
        <taxon>Pezizomycotina</taxon>
        <taxon>Eurotiomycetes</taxon>
        <taxon>Eurotiomycetidae</taxon>
        <taxon>Eurotiales</taxon>
        <taxon>Aspergillaceae</taxon>
        <taxon>Aspergillus</taxon>
        <taxon>Aspergillus subgen. Polypaecilum</taxon>
    </lineage>
</organism>
<evidence type="ECO:0000313" key="3">
    <source>
        <dbReference type="Proteomes" id="UP000266188"/>
    </source>
</evidence>
<dbReference type="AlphaFoldDB" id="A0A3A2ZFG9"/>
<name>A0A3A2ZFG9_9EURO</name>
<keyword evidence="3" id="KW-1185">Reference proteome</keyword>
<reference evidence="3" key="1">
    <citation type="submission" date="2017-02" db="EMBL/GenBank/DDBJ databases">
        <authorList>
            <person name="Tafer H."/>
            <person name="Lopandic K."/>
        </authorList>
    </citation>
    <scope>NUCLEOTIDE SEQUENCE [LARGE SCALE GENOMIC DNA]</scope>
    <source>
        <strain evidence="3">CBS 366.77</strain>
    </source>
</reference>
<dbReference type="Proteomes" id="UP000266188">
    <property type="component" value="Unassembled WGS sequence"/>
</dbReference>
<evidence type="ECO:0000256" key="1">
    <source>
        <dbReference type="SAM" id="MobiDB-lite"/>
    </source>
</evidence>
<feature type="compositionally biased region" description="Polar residues" evidence="1">
    <location>
        <begin position="120"/>
        <end position="130"/>
    </location>
</feature>
<gene>
    <name evidence="2" type="ORF">PHISCL_05733</name>
</gene>
<feature type="compositionally biased region" description="Basic and acidic residues" evidence="1">
    <location>
        <begin position="15"/>
        <end position="37"/>
    </location>
</feature>
<proteinExistence type="predicted"/>
<dbReference type="EMBL" id="MVGC01000197">
    <property type="protein sequence ID" value="RJE21928.1"/>
    <property type="molecule type" value="Genomic_DNA"/>
</dbReference>
<accession>A0A3A2ZFG9</accession>
<feature type="compositionally biased region" description="Polar residues" evidence="1">
    <location>
        <begin position="38"/>
        <end position="48"/>
    </location>
</feature>
<comment type="caution">
    <text evidence="2">The sequence shown here is derived from an EMBL/GenBank/DDBJ whole genome shotgun (WGS) entry which is preliminary data.</text>
</comment>
<evidence type="ECO:0000313" key="2">
    <source>
        <dbReference type="EMBL" id="RJE21928.1"/>
    </source>
</evidence>
<feature type="compositionally biased region" description="Polar residues" evidence="1">
    <location>
        <begin position="242"/>
        <end position="253"/>
    </location>
</feature>
<feature type="compositionally biased region" description="Polar residues" evidence="1">
    <location>
        <begin position="194"/>
        <end position="221"/>
    </location>
</feature>